<dbReference type="Gene3D" id="3.30.420.10">
    <property type="entry name" value="Ribonuclease H-like superfamily/Ribonuclease H"/>
    <property type="match status" value="1"/>
</dbReference>
<dbReference type="PANTHER" id="PTHR47326">
    <property type="entry name" value="TRANSPOSABLE ELEMENT TC3 TRANSPOSASE-LIKE PROTEIN"/>
    <property type="match status" value="1"/>
</dbReference>
<reference evidence="2 3" key="1">
    <citation type="journal article" date="2022" name="Allergy">
        <title>Genome assembly and annotation of Periplaneta americana reveal a comprehensive cockroach allergen profile.</title>
        <authorList>
            <person name="Wang L."/>
            <person name="Xiong Q."/>
            <person name="Saelim N."/>
            <person name="Wang L."/>
            <person name="Nong W."/>
            <person name="Wan A.T."/>
            <person name="Shi M."/>
            <person name="Liu X."/>
            <person name="Cao Q."/>
            <person name="Hui J.H.L."/>
            <person name="Sookrung N."/>
            <person name="Leung T.F."/>
            <person name="Tungtrongchitr A."/>
            <person name="Tsui S.K.W."/>
        </authorList>
    </citation>
    <scope>NUCLEOTIDE SEQUENCE [LARGE SCALE GENOMIC DNA]</scope>
    <source>
        <strain evidence="2">PWHHKU_190912</strain>
    </source>
</reference>
<sequence length="476" mass="55147">MQRVLCLIYLLSNVGTIMGESTQSFKDAVGPIARECMPEIGATEDDFQNVLHRNQLETRTAKCLLACVYKNLNAFTDEGLLVNGDELMPIMSKLYGFHDFTTIMRTQAVHNCINEEMWTVQQKVQCVLWFAELNSVTLVQRRILREWNVDPPIHKSIYEWARTLRGNGSLISKTSGGNDCGSVHKILHKRFRMLAYKLQLLHQLKPDDCRKTANFCDEIIRRIDENPRVIEHERDSPNVNVWLGMHKNGVIGPFFFMEPTATEVTYLDMLEDFAISQFPPGLTFQQDGAPPQFHLNVKTFLDVTFPRNWIARHHLVRQQHQSSLFQMVTGDEKGCLYFDIKNRKKMLRPNRRKLSLYKPMSIHMFMFPALYPTNSRESPLITKLLFKTGSISLISNYWISSGGESKSWQNARKEEMILRDVLLELNDSCERCGMKISANKTKSIDIGRQLKKVNMRIRNEVVEQMGNFKYSGLYYK</sequence>
<dbReference type="InterPro" id="IPR036728">
    <property type="entry name" value="PBP_GOBP_sf"/>
</dbReference>
<dbReference type="SUPFAM" id="SSF47565">
    <property type="entry name" value="Insect pheromone/odorant-binding proteins"/>
    <property type="match status" value="1"/>
</dbReference>
<accession>A0ABQ8T533</accession>
<dbReference type="PANTHER" id="PTHR47326:SF1">
    <property type="entry name" value="HTH PSQ-TYPE DOMAIN-CONTAINING PROTEIN"/>
    <property type="match status" value="1"/>
</dbReference>
<dbReference type="Pfam" id="PF01395">
    <property type="entry name" value="PBP_GOBP"/>
    <property type="match status" value="1"/>
</dbReference>
<evidence type="ECO:0000313" key="2">
    <source>
        <dbReference type="EMBL" id="KAJ4441610.1"/>
    </source>
</evidence>
<dbReference type="CDD" id="cd23992">
    <property type="entry name" value="PBP_GOBP"/>
    <property type="match status" value="1"/>
</dbReference>
<evidence type="ECO:0000256" key="1">
    <source>
        <dbReference type="SAM" id="SignalP"/>
    </source>
</evidence>
<keyword evidence="3" id="KW-1185">Reference proteome</keyword>
<dbReference type="InterPro" id="IPR036397">
    <property type="entry name" value="RNaseH_sf"/>
</dbReference>
<feature type="chain" id="PRO_5046930446" evidence="1">
    <location>
        <begin position="20"/>
        <end position="476"/>
    </location>
</feature>
<dbReference type="Proteomes" id="UP001148838">
    <property type="component" value="Unassembled WGS sequence"/>
</dbReference>
<dbReference type="Gene3D" id="1.10.238.20">
    <property type="entry name" value="Pheromone/general odorant binding protein domain"/>
    <property type="match status" value="1"/>
</dbReference>
<comment type="caution">
    <text evidence="2">The sequence shown here is derived from an EMBL/GenBank/DDBJ whole genome shotgun (WGS) entry which is preliminary data.</text>
</comment>
<proteinExistence type="predicted"/>
<organism evidence="2 3">
    <name type="scientific">Periplaneta americana</name>
    <name type="common">American cockroach</name>
    <name type="synonym">Blatta americana</name>
    <dbReference type="NCBI Taxonomy" id="6978"/>
    <lineage>
        <taxon>Eukaryota</taxon>
        <taxon>Metazoa</taxon>
        <taxon>Ecdysozoa</taxon>
        <taxon>Arthropoda</taxon>
        <taxon>Hexapoda</taxon>
        <taxon>Insecta</taxon>
        <taxon>Pterygota</taxon>
        <taxon>Neoptera</taxon>
        <taxon>Polyneoptera</taxon>
        <taxon>Dictyoptera</taxon>
        <taxon>Blattodea</taxon>
        <taxon>Blattoidea</taxon>
        <taxon>Blattidae</taxon>
        <taxon>Blattinae</taxon>
        <taxon>Periplaneta</taxon>
    </lineage>
</organism>
<evidence type="ECO:0000313" key="3">
    <source>
        <dbReference type="Proteomes" id="UP001148838"/>
    </source>
</evidence>
<name>A0ABQ8T533_PERAM</name>
<gene>
    <name evidence="2" type="ORF">ANN_11466</name>
</gene>
<keyword evidence="1" id="KW-0732">Signal</keyword>
<dbReference type="InterPro" id="IPR006170">
    <property type="entry name" value="PBP/GOBP"/>
</dbReference>
<protein>
    <submittedName>
        <fullName evidence="2">Uncharacterized protein</fullName>
    </submittedName>
</protein>
<feature type="signal peptide" evidence="1">
    <location>
        <begin position="1"/>
        <end position="19"/>
    </location>
</feature>
<dbReference type="EMBL" id="JAJSOF020000015">
    <property type="protein sequence ID" value="KAJ4441610.1"/>
    <property type="molecule type" value="Genomic_DNA"/>
</dbReference>